<dbReference type="Proteomes" id="UP001148018">
    <property type="component" value="Unassembled WGS sequence"/>
</dbReference>
<dbReference type="InterPro" id="IPR012435">
    <property type="entry name" value="TMEM144"/>
</dbReference>
<gene>
    <name evidence="7" type="ORF">NHX12_011687</name>
</gene>
<sequence>VWLQRVVEKGGSLVLCTDLVPLKRYDPGDGMFFQWVVCAAIWSTAKVGDLVLGCPRVPPLAMLGGVAWATGLCVLLSGSSSLLMGWASSRFGWFGVNPEEVPSPVLNYCGAGLCLLSGVIFFFVKTNVEIQPLSEESPLLMNRRTGCGAEVQKVGPTARRIIACLLAVAQGLLYGSTFTPVLYIKDHALVNGSGYHGASQRDVDYLYTLCSGIFLTNTVYLILYCCLKGNRPQVLPRVILPALMCGVMWTIASYCWFLANYFLSAVIAYPIVSAGYGLVAALWGCLVFKEVKGLANLLVFSLGSLVVLAGSLLTAISKI</sequence>
<keyword evidence="5 6" id="KW-0472">Membrane</keyword>
<evidence type="ECO:0000313" key="8">
    <source>
        <dbReference type="Proteomes" id="UP001148018"/>
    </source>
</evidence>
<dbReference type="GO" id="GO:0016020">
    <property type="term" value="C:membrane"/>
    <property type="evidence" value="ECO:0007669"/>
    <property type="project" value="UniProtKB-SubCell"/>
</dbReference>
<evidence type="ECO:0000256" key="1">
    <source>
        <dbReference type="ARBA" id="ARBA00004141"/>
    </source>
</evidence>
<keyword evidence="8" id="KW-1185">Reference proteome</keyword>
<evidence type="ECO:0000256" key="5">
    <source>
        <dbReference type="ARBA" id="ARBA00023136"/>
    </source>
</evidence>
<comment type="caution">
    <text evidence="7">The sequence shown here is derived from an EMBL/GenBank/DDBJ whole genome shotgun (WGS) entry which is preliminary data.</text>
</comment>
<reference evidence="7" key="1">
    <citation type="submission" date="2022-07" db="EMBL/GenBank/DDBJ databases">
        <title>Chromosome-level genome of Muraenolepis orangiensis.</title>
        <authorList>
            <person name="Kim J."/>
        </authorList>
    </citation>
    <scope>NUCLEOTIDE SEQUENCE</scope>
    <source>
        <strain evidence="7">KU_S4_2022</strain>
        <tissue evidence="7">Muscle</tissue>
    </source>
</reference>
<dbReference type="EMBL" id="JANIIK010000116">
    <property type="protein sequence ID" value="KAJ3588092.1"/>
    <property type="molecule type" value="Genomic_DNA"/>
</dbReference>
<dbReference type="OrthoDB" id="426527at2759"/>
<feature type="transmembrane region" description="Helical" evidence="6">
    <location>
        <begin position="238"/>
        <end position="259"/>
    </location>
</feature>
<feature type="transmembrane region" description="Helical" evidence="6">
    <location>
        <begin position="161"/>
        <end position="185"/>
    </location>
</feature>
<protein>
    <recommendedName>
        <fullName evidence="9">Transmembrane protein 144</fullName>
    </recommendedName>
</protein>
<dbReference type="GO" id="GO:0015144">
    <property type="term" value="F:carbohydrate transmembrane transporter activity"/>
    <property type="evidence" value="ECO:0007669"/>
    <property type="project" value="InterPro"/>
</dbReference>
<keyword evidence="3 6" id="KW-0812">Transmembrane</keyword>
<evidence type="ECO:0000256" key="6">
    <source>
        <dbReference type="SAM" id="Phobius"/>
    </source>
</evidence>
<dbReference type="SUPFAM" id="SSF103481">
    <property type="entry name" value="Multidrug resistance efflux transporter EmrE"/>
    <property type="match status" value="1"/>
</dbReference>
<dbReference type="PANTHER" id="PTHR16119:SF17">
    <property type="entry name" value="TRANSMEMBRANE PROTEIN 144"/>
    <property type="match status" value="1"/>
</dbReference>
<dbReference type="Pfam" id="PF07857">
    <property type="entry name" value="TMEM144"/>
    <property type="match status" value="1"/>
</dbReference>
<evidence type="ECO:0000256" key="2">
    <source>
        <dbReference type="ARBA" id="ARBA00005731"/>
    </source>
</evidence>
<feature type="transmembrane region" description="Helical" evidence="6">
    <location>
        <begin position="295"/>
        <end position="316"/>
    </location>
</feature>
<evidence type="ECO:0000313" key="7">
    <source>
        <dbReference type="EMBL" id="KAJ3588092.1"/>
    </source>
</evidence>
<name>A0A9Q0DK61_9TELE</name>
<evidence type="ECO:0000256" key="4">
    <source>
        <dbReference type="ARBA" id="ARBA00022989"/>
    </source>
</evidence>
<accession>A0A9Q0DK61</accession>
<dbReference type="AlphaFoldDB" id="A0A9Q0DK61"/>
<comment type="similarity">
    <text evidence="2">Belongs to the TMEM144 family.</text>
</comment>
<keyword evidence="4 6" id="KW-1133">Transmembrane helix</keyword>
<organism evidence="7 8">
    <name type="scientific">Muraenolepis orangiensis</name>
    <name type="common">Patagonian moray cod</name>
    <dbReference type="NCBI Taxonomy" id="630683"/>
    <lineage>
        <taxon>Eukaryota</taxon>
        <taxon>Metazoa</taxon>
        <taxon>Chordata</taxon>
        <taxon>Craniata</taxon>
        <taxon>Vertebrata</taxon>
        <taxon>Euteleostomi</taxon>
        <taxon>Actinopterygii</taxon>
        <taxon>Neopterygii</taxon>
        <taxon>Teleostei</taxon>
        <taxon>Neoteleostei</taxon>
        <taxon>Acanthomorphata</taxon>
        <taxon>Zeiogadaria</taxon>
        <taxon>Gadariae</taxon>
        <taxon>Gadiformes</taxon>
        <taxon>Muraenolepidoidei</taxon>
        <taxon>Muraenolepididae</taxon>
        <taxon>Muraenolepis</taxon>
    </lineage>
</organism>
<feature type="transmembrane region" description="Helical" evidence="6">
    <location>
        <begin position="105"/>
        <end position="124"/>
    </location>
</feature>
<feature type="non-terminal residue" evidence="7">
    <location>
        <position position="319"/>
    </location>
</feature>
<comment type="subcellular location">
    <subcellularLocation>
        <location evidence="1">Membrane</location>
        <topology evidence="1">Multi-pass membrane protein</topology>
    </subcellularLocation>
</comment>
<feature type="transmembrane region" description="Helical" evidence="6">
    <location>
        <begin position="32"/>
        <end position="53"/>
    </location>
</feature>
<feature type="transmembrane region" description="Helical" evidence="6">
    <location>
        <begin position="265"/>
        <end position="288"/>
    </location>
</feature>
<dbReference type="PANTHER" id="PTHR16119">
    <property type="entry name" value="TRANSMEMBRANE PROTEIN 144"/>
    <property type="match status" value="1"/>
</dbReference>
<feature type="transmembrane region" description="Helical" evidence="6">
    <location>
        <begin position="205"/>
        <end position="226"/>
    </location>
</feature>
<dbReference type="InterPro" id="IPR037185">
    <property type="entry name" value="EmrE-like"/>
</dbReference>
<evidence type="ECO:0008006" key="9">
    <source>
        <dbReference type="Google" id="ProtNLM"/>
    </source>
</evidence>
<proteinExistence type="inferred from homology"/>
<dbReference type="InterPro" id="IPR010651">
    <property type="entry name" value="Sugar_transport"/>
</dbReference>
<feature type="transmembrane region" description="Helical" evidence="6">
    <location>
        <begin position="60"/>
        <end position="85"/>
    </location>
</feature>
<evidence type="ECO:0000256" key="3">
    <source>
        <dbReference type="ARBA" id="ARBA00022692"/>
    </source>
</evidence>